<dbReference type="Gene3D" id="3.40.50.300">
    <property type="entry name" value="P-loop containing nucleotide triphosphate hydrolases"/>
    <property type="match status" value="1"/>
</dbReference>
<gene>
    <name evidence="4" type="ORF">LCGC14_1696870</name>
</gene>
<organism evidence="4">
    <name type="scientific">marine sediment metagenome</name>
    <dbReference type="NCBI Taxonomy" id="412755"/>
    <lineage>
        <taxon>unclassified sequences</taxon>
        <taxon>metagenomes</taxon>
        <taxon>ecological metagenomes</taxon>
    </lineage>
</organism>
<dbReference type="InterPro" id="IPR027417">
    <property type="entry name" value="P-loop_NTPase"/>
</dbReference>
<dbReference type="CDD" id="cd19481">
    <property type="entry name" value="RecA-like_protease"/>
    <property type="match status" value="1"/>
</dbReference>
<protein>
    <recommendedName>
        <fullName evidence="3">AAA+ ATPase domain-containing protein</fullName>
    </recommendedName>
</protein>
<evidence type="ECO:0000256" key="1">
    <source>
        <dbReference type="ARBA" id="ARBA00007448"/>
    </source>
</evidence>
<dbReference type="AlphaFoldDB" id="A0A0F9HIY5"/>
<sequence>MTKEDDCKATPKIRFTKPDDCADEGECATTDEEAPPVAGNETKIPTADEIAQTAKMWAVSGQAYFPSDYTTNELPPGYYVVEHCNRGYYFYKTPMNLDDLLILPDSATEEIIEHIEYFWTREAQFRELGFLWKRGIMLYGPAGGGKTSTLQLLSKRIIERGGLSIYLKNPHNTSHGLEILRRIEPDRPIIVLLEDIDALIKDCGESEILAILDGELQIDNVVFIATTNYPEDLDKRLINRPSRFDIVKEIGMPTSEARKIYLETKNPRLALQENQHELDRWVKESRGFSVAHLKEMILAVEALGESIDSVIVRLKKMMTQKPHSSDSENKSIGFVTRD</sequence>
<dbReference type="GO" id="GO:0016887">
    <property type="term" value="F:ATP hydrolysis activity"/>
    <property type="evidence" value="ECO:0007669"/>
    <property type="project" value="InterPro"/>
</dbReference>
<dbReference type="InterPro" id="IPR003593">
    <property type="entry name" value="AAA+_ATPase"/>
</dbReference>
<feature type="region of interest" description="Disordered" evidence="2">
    <location>
        <begin position="318"/>
        <end position="338"/>
    </location>
</feature>
<dbReference type="SUPFAM" id="SSF52540">
    <property type="entry name" value="P-loop containing nucleoside triphosphate hydrolases"/>
    <property type="match status" value="1"/>
</dbReference>
<evidence type="ECO:0000259" key="3">
    <source>
        <dbReference type="SMART" id="SM00382"/>
    </source>
</evidence>
<feature type="compositionally biased region" description="Acidic residues" evidence="2">
    <location>
        <begin position="21"/>
        <end position="34"/>
    </location>
</feature>
<comment type="similarity">
    <text evidence="1">Belongs to the AAA ATPase family. BCS1 subfamily.</text>
</comment>
<dbReference type="GO" id="GO:0005524">
    <property type="term" value="F:ATP binding"/>
    <property type="evidence" value="ECO:0007669"/>
    <property type="project" value="InterPro"/>
</dbReference>
<dbReference type="Pfam" id="PF00004">
    <property type="entry name" value="AAA"/>
    <property type="match status" value="1"/>
</dbReference>
<reference evidence="4" key="1">
    <citation type="journal article" date="2015" name="Nature">
        <title>Complex archaea that bridge the gap between prokaryotes and eukaryotes.</title>
        <authorList>
            <person name="Spang A."/>
            <person name="Saw J.H."/>
            <person name="Jorgensen S.L."/>
            <person name="Zaremba-Niedzwiedzka K."/>
            <person name="Martijn J."/>
            <person name="Lind A.E."/>
            <person name="van Eijk R."/>
            <person name="Schleper C."/>
            <person name="Guy L."/>
            <person name="Ettema T.J."/>
        </authorList>
    </citation>
    <scope>NUCLEOTIDE SEQUENCE</scope>
</reference>
<evidence type="ECO:0000256" key="2">
    <source>
        <dbReference type="SAM" id="MobiDB-lite"/>
    </source>
</evidence>
<name>A0A0F9HIY5_9ZZZZ</name>
<dbReference type="InterPro" id="IPR003959">
    <property type="entry name" value="ATPase_AAA_core"/>
</dbReference>
<dbReference type="PANTHER" id="PTHR23070">
    <property type="entry name" value="BCS1 AAA-TYPE ATPASE"/>
    <property type="match status" value="1"/>
</dbReference>
<dbReference type="EMBL" id="LAZR01014925">
    <property type="protein sequence ID" value="KKM15361.1"/>
    <property type="molecule type" value="Genomic_DNA"/>
</dbReference>
<accession>A0A0F9HIY5</accession>
<feature type="domain" description="AAA+ ATPase" evidence="3">
    <location>
        <begin position="132"/>
        <end position="254"/>
    </location>
</feature>
<dbReference type="InterPro" id="IPR050747">
    <property type="entry name" value="Mitochondrial_chaperone_BCS1"/>
</dbReference>
<evidence type="ECO:0000313" key="4">
    <source>
        <dbReference type="EMBL" id="KKM15361.1"/>
    </source>
</evidence>
<dbReference type="SMART" id="SM00382">
    <property type="entry name" value="AAA"/>
    <property type="match status" value="1"/>
</dbReference>
<proteinExistence type="inferred from homology"/>
<feature type="region of interest" description="Disordered" evidence="2">
    <location>
        <begin position="20"/>
        <end position="42"/>
    </location>
</feature>
<comment type="caution">
    <text evidence="4">The sequence shown here is derived from an EMBL/GenBank/DDBJ whole genome shotgun (WGS) entry which is preliminary data.</text>
</comment>